<feature type="compositionally biased region" description="Polar residues" evidence="1">
    <location>
        <begin position="1355"/>
        <end position="1364"/>
    </location>
</feature>
<feature type="region of interest" description="Disordered" evidence="1">
    <location>
        <begin position="1343"/>
        <end position="1364"/>
    </location>
</feature>
<gene>
    <name evidence="3" type="ORF">H6F99_08310</name>
</gene>
<dbReference type="EMBL" id="JACJQT010000016">
    <property type="protein sequence ID" value="MBD2278302.1"/>
    <property type="molecule type" value="Genomic_DNA"/>
</dbReference>
<keyword evidence="4" id="KW-1185">Reference proteome</keyword>
<reference evidence="3 4" key="1">
    <citation type="journal article" date="2020" name="ISME J.">
        <title>Comparative genomics reveals insights into cyanobacterial evolution and habitat adaptation.</title>
        <authorList>
            <person name="Chen M.Y."/>
            <person name="Teng W.K."/>
            <person name="Zhao L."/>
            <person name="Hu C.X."/>
            <person name="Zhou Y.K."/>
            <person name="Han B.P."/>
            <person name="Song L.R."/>
            <person name="Shu W.S."/>
        </authorList>
    </citation>
    <scope>NUCLEOTIDE SEQUENCE [LARGE SCALE GENOMIC DNA]</scope>
    <source>
        <strain evidence="3 4">FACHB-1040</strain>
    </source>
</reference>
<dbReference type="Pfam" id="PF01345">
    <property type="entry name" value="DUF11"/>
    <property type="match status" value="2"/>
</dbReference>
<organism evidence="3 4">
    <name type="scientific">Aphanizomenon flos-aquae FACHB-1040</name>
    <dbReference type="NCBI Taxonomy" id="2692887"/>
    <lineage>
        <taxon>Bacteria</taxon>
        <taxon>Bacillati</taxon>
        <taxon>Cyanobacteriota</taxon>
        <taxon>Cyanophyceae</taxon>
        <taxon>Nostocales</taxon>
        <taxon>Aphanizomenonaceae</taxon>
        <taxon>Aphanizomenon</taxon>
    </lineage>
</organism>
<comment type="caution">
    <text evidence="3">The sequence shown here is derived from an EMBL/GenBank/DDBJ whole genome shotgun (WGS) entry which is preliminary data.</text>
</comment>
<feature type="domain" description="DUF11" evidence="2">
    <location>
        <begin position="685"/>
        <end position="773"/>
    </location>
</feature>
<sequence>MTNNWTVSTDKNNYMPGDIVVITARGFAVGSTIEFAIKDDPDDFGDDGNADVYQPFSVTDGGASELDDIANGEVLVVWRVPTDNNGTGSGTPDAFNARLILTATGSGADRTFGTTDDQVATTTFTDADPALLQTYFVPVPEQQVNYIFNDLENNVSDGIISIISMTMSRDGTLIYYDQWENGYDSNITNPTNIYSIGNPGGTQIWGDGIDENGAAPGITGDIFKAGDIVVLRNVVPTNPRGTQIYFDGGDKIGATTAIAVTRGYWPQTVESSGGSVLGGAVEVFDIFRYGKEYKVPVGQNLTNDNGMFSYAGLAVGAAQDNTLVQIDVNGDGDFADATDVNVTLNQGQTYVVRGTGDGSNPSLPSGPGINVNSRVLASNPVQVDLVTGVINANFQSDSFALKPLDKLGNSYYSPVTTTVTPSNNSGPVSYFLYNPGSGTITVNYRTTAGTGNLTVAAGETVRYTPTVSGSGIHFYTGSDLNNPNGGNFDVIATYDSATSNYIGQNWDWGWTLTPQNGLTSQVVVGWAQGSSDTNGNVVADANGSPLWVTATTNTIVYVDWDGNPANSTLSAPNGQKYDIAYTVNALQSVRLYDSKFNDSDQSGARLFTTDGALIAVAYGEDQTPQGNVPNPLSTPPTTNINNNPNFGSTASSPYLDVGTNVLPLPALAIKKFINGQDADSPTGPVILVGSTATFTYNVSNNGGNPLKNVTVVDDGGPDSSFAPAEVKSGGFNIGDIDLDNELDTGEIWKYKATKTVTAGQYTNIATVNAKDLSGQDVAPDADPANYLGVVGAVVIEKQVSLDGINWFDADSPTGPVVIVGQNVKYRVAVTNNSTGGLAATVDLSDAVIIGSISALDFKFSGNQTTSVAAGATIYSDVITTTALAGQQTDQASATATITDGTNTTSVTVAPDNANYLGVVGAVVIEKQVSLDGINWFDADSPTGPVVIVGQNVKYRVAVTNNSTGGLAATVDLSDAVIIGSISALDFKFSGNQTTSVAAGATIYSDVITTTALAGQQTDQASATATITDGTNTTSVTVAPDNANYFGQNLQGDLKITKTDYLTKVVPGQLVTYTIVVSNYGPDTATHALVEDLFPSNLTDVKWTSKAAKGATDNEARGTDNIEDYVTLPAGSSITYKVTGTVVGGPASHKVSNYHRTLTNTATVTAPSDFTDTNLENNTATDIDTIMAAPGVRNAYFWQNTKWQKFWDGIQGNEPSQKTRPNFPDSDLLLSPYTNSARPGKALDPVTRRYGVGLLIGDYNRNGKTDRGEDTLFYTRAQALQIVDSSMHPNNRDARYILGRDLVTSWLNYLAGNSIDTPNSNDQDARDYINEGIHWLQALTPDQNRDGKGDGYLQGLTGNETSNSRTPRILTTSSYWKSGISSASNLPNLYKSNTDVLYPIDAGITIHTHLDNYNNNIF</sequence>
<accession>A0ABR8BX80</accession>
<evidence type="ECO:0000259" key="2">
    <source>
        <dbReference type="Pfam" id="PF01345"/>
    </source>
</evidence>
<dbReference type="InterPro" id="IPR001434">
    <property type="entry name" value="OmcB-like_DUF11"/>
</dbReference>
<dbReference type="InterPro" id="IPR047589">
    <property type="entry name" value="DUF11_rpt"/>
</dbReference>
<evidence type="ECO:0000313" key="4">
    <source>
        <dbReference type="Proteomes" id="UP000606721"/>
    </source>
</evidence>
<feature type="domain" description="DUF11" evidence="2">
    <location>
        <begin position="1052"/>
        <end position="1180"/>
    </location>
</feature>
<evidence type="ECO:0000313" key="3">
    <source>
        <dbReference type="EMBL" id="MBD2278302.1"/>
    </source>
</evidence>
<proteinExistence type="predicted"/>
<dbReference type="RefSeq" id="WP_190382765.1">
    <property type="nucleotide sequence ID" value="NZ_JACJQT010000016.1"/>
</dbReference>
<dbReference type="PANTHER" id="PTHR34819">
    <property type="entry name" value="LARGE CYSTEINE-RICH PERIPLASMIC PROTEIN OMCB"/>
    <property type="match status" value="1"/>
</dbReference>
<protein>
    <submittedName>
        <fullName evidence="3">DUF11 domain-containing protein</fullName>
    </submittedName>
</protein>
<evidence type="ECO:0000256" key="1">
    <source>
        <dbReference type="SAM" id="MobiDB-lite"/>
    </source>
</evidence>
<dbReference type="PANTHER" id="PTHR34819:SF3">
    <property type="entry name" value="CELL SURFACE PROTEIN"/>
    <property type="match status" value="1"/>
</dbReference>
<dbReference type="Proteomes" id="UP000606721">
    <property type="component" value="Unassembled WGS sequence"/>
</dbReference>
<dbReference type="InterPro" id="IPR051172">
    <property type="entry name" value="Chlamydia_OmcB"/>
</dbReference>
<dbReference type="NCBIfam" id="TIGR01451">
    <property type="entry name" value="B_ant_repeat"/>
    <property type="match status" value="1"/>
</dbReference>
<name>A0ABR8BX80_APHFL</name>